<dbReference type="Proteomes" id="UP001295684">
    <property type="component" value="Unassembled WGS sequence"/>
</dbReference>
<feature type="compositionally biased region" description="Basic and acidic residues" evidence="1">
    <location>
        <begin position="81"/>
        <end position="99"/>
    </location>
</feature>
<sequence>MSIIFELDPVGFRGDFCEFNLDEEPDLDFLNCDNKIDCFLPEPDCLMPPSRDEENNKENEDDMKNTITGNYLLDRFKHRTEKTEGRASEPSKEISKGVDKLPLFGDNQGINHINDFEKVAKNGRKNYKKNDSLSDDKDPSRRRKDVLLKSILRRFRKFFQAEFDDFTRLQFLGSSSEGLGENEKDIFPLELEREDTQNLSKEKLEAFINCEKFRSHRLEDVHFTYLGALISPRTFKKMLSDGRITLPKTSETKHMVACCQLVDEVLYKFSYQKLYKFCEISEFGKLFNCFNTISSIETEEDTQKVIELIKSYMRLS</sequence>
<comment type="caution">
    <text evidence="2">The sequence shown here is derived from an EMBL/GenBank/DDBJ whole genome shotgun (WGS) entry which is preliminary data.</text>
</comment>
<accession>A0AAD2CX48</accession>
<dbReference type="AlphaFoldDB" id="A0AAD2CX48"/>
<feature type="region of interest" description="Disordered" evidence="1">
    <location>
        <begin position="80"/>
        <end position="100"/>
    </location>
</feature>
<evidence type="ECO:0000256" key="1">
    <source>
        <dbReference type="SAM" id="MobiDB-lite"/>
    </source>
</evidence>
<protein>
    <submittedName>
        <fullName evidence="2">Uncharacterized protein</fullName>
    </submittedName>
</protein>
<reference evidence="2" key="1">
    <citation type="submission" date="2023-07" db="EMBL/GenBank/DDBJ databases">
        <authorList>
            <consortium name="AG Swart"/>
            <person name="Singh M."/>
            <person name="Singh A."/>
            <person name="Seah K."/>
            <person name="Emmerich C."/>
        </authorList>
    </citation>
    <scope>NUCLEOTIDE SEQUENCE</scope>
    <source>
        <strain evidence="2">DP1</strain>
    </source>
</reference>
<gene>
    <name evidence="2" type="ORF">ECRASSUSDP1_LOCUS14986</name>
</gene>
<keyword evidence="3" id="KW-1185">Reference proteome</keyword>
<evidence type="ECO:0000313" key="2">
    <source>
        <dbReference type="EMBL" id="CAI2373640.1"/>
    </source>
</evidence>
<organism evidence="2 3">
    <name type="scientific">Euplotes crassus</name>
    <dbReference type="NCBI Taxonomy" id="5936"/>
    <lineage>
        <taxon>Eukaryota</taxon>
        <taxon>Sar</taxon>
        <taxon>Alveolata</taxon>
        <taxon>Ciliophora</taxon>
        <taxon>Intramacronucleata</taxon>
        <taxon>Spirotrichea</taxon>
        <taxon>Hypotrichia</taxon>
        <taxon>Euplotida</taxon>
        <taxon>Euplotidae</taxon>
        <taxon>Moneuplotes</taxon>
    </lineage>
</organism>
<dbReference type="EMBL" id="CAMPGE010014997">
    <property type="protein sequence ID" value="CAI2373640.1"/>
    <property type="molecule type" value="Genomic_DNA"/>
</dbReference>
<evidence type="ECO:0000313" key="3">
    <source>
        <dbReference type="Proteomes" id="UP001295684"/>
    </source>
</evidence>
<name>A0AAD2CX48_EUPCR</name>
<proteinExistence type="predicted"/>